<sequence length="80" mass="8463">MRGTLRGPAGGGALSAQRSAQGRQAQKRQLWVSGDGSESFRRQRSSVTGTPLPTMGGQSGVERPWTAPFEAGPSPHQMDL</sequence>
<name>A0ACB0ERV6_RANTA</name>
<evidence type="ECO:0000313" key="1">
    <source>
        <dbReference type="EMBL" id="CAI9703463.1"/>
    </source>
</evidence>
<proteinExistence type="predicted"/>
<accession>A0ACB0ERV6</accession>
<organism evidence="1 2">
    <name type="scientific">Rangifer tarandus platyrhynchus</name>
    <name type="common">Svalbard reindeer</name>
    <dbReference type="NCBI Taxonomy" id="3082113"/>
    <lineage>
        <taxon>Eukaryota</taxon>
        <taxon>Metazoa</taxon>
        <taxon>Chordata</taxon>
        <taxon>Craniata</taxon>
        <taxon>Vertebrata</taxon>
        <taxon>Euteleostomi</taxon>
        <taxon>Mammalia</taxon>
        <taxon>Eutheria</taxon>
        <taxon>Laurasiatheria</taxon>
        <taxon>Artiodactyla</taxon>
        <taxon>Ruminantia</taxon>
        <taxon>Pecora</taxon>
        <taxon>Cervidae</taxon>
        <taxon>Odocoileinae</taxon>
        <taxon>Rangifer</taxon>
    </lineage>
</organism>
<dbReference type="Proteomes" id="UP001162501">
    <property type="component" value="Chromosome 25"/>
</dbReference>
<evidence type="ECO:0000313" key="2">
    <source>
        <dbReference type="Proteomes" id="UP001162501"/>
    </source>
</evidence>
<gene>
    <name evidence="1" type="ORF">MRATA1EN3_LOCUS14676</name>
</gene>
<protein>
    <submittedName>
        <fullName evidence="1">Uncharacterized protein</fullName>
    </submittedName>
</protein>
<dbReference type="EMBL" id="OX596109">
    <property type="protein sequence ID" value="CAI9703463.1"/>
    <property type="molecule type" value="Genomic_DNA"/>
</dbReference>
<reference evidence="1" key="1">
    <citation type="submission" date="2023-05" db="EMBL/GenBank/DDBJ databases">
        <authorList>
            <consortium name="ELIXIR-Norway"/>
        </authorList>
    </citation>
    <scope>NUCLEOTIDE SEQUENCE</scope>
</reference>